<proteinExistence type="predicted"/>
<dbReference type="RefSeq" id="WP_166411253.1">
    <property type="nucleotide sequence ID" value="NZ_CP049869.1"/>
</dbReference>
<evidence type="ECO:0000259" key="3">
    <source>
        <dbReference type="Pfam" id="PF16859"/>
    </source>
</evidence>
<dbReference type="Proteomes" id="UP000503222">
    <property type="component" value="Chromosome"/>
</dbReference>
<organism evidence="4 5">
    <name type="scientific">Sphingomonas piscis</name>
    <dbReference type="NCBI Taxonomy" id="2714943"/>
    <lineage>
        <taxon>Bacteria</taxon>
        <taxon>Pseudomonadati</taxon>
        <taxon>Pseudomonadota</taxon>
        <taxon>Alphaproteobacteria</taxon>
        <taxon>Sphingomonadales</taxon>
        <taxon>Sphingomonadaceae</taxon>
        <taxon>Sphingomonas</taxon>
    </lineage>
</organism>
<keyword evidence="2" id="KW-0804">Transcription</keyword>
<dbReference type="InterPro" id="IPR036271">
    <property type="entry name" value="Tet_transcr_reg_TetR-rel_C_sf"/>
</dbReference>
<evidence type="ECO:0000313" key="5">
    <source>
        <dbReference type="Proteomes" id="UP000503222"/>
    </source>
</evidence>
<dbReference type="InterPro" id="IPR011075">
    <property type="entry name" value="TetR_C"/>
</dbReference>
<dbReference type="SUPFAM" id="SSF48498">
    <property type="entry name" value="Tetracyclin repressor-like, C-terminal domain"/>
    <property type="match status" value="1"/>
</dbReference>
<evidence type="ECO:0000256" key="2">
    <source>
        <dbReference type="ARBA" id="ARBA00023163"/>
    </source>
</evidence>
<dbReference type="AlphaFoldDB" id="A0A6G7YQ47"/>
<dbReference type="Pfam" id="PF16859">
    <property type="entry name" value="TetR_C_11"/>
    <property type="match status" value="1"/>
</dbReference>
<dbReference type="KEGG" id="spii:G7077_08110"/>
<protein>
    <recommendedName>
        <fullName evidence="3">Tetracyclin repressor-like C-terminal domain-containing protein</fullName>
    </recommendedName>
</protein>
<reference evidence="4 5" key="1">
    <citation type="submission" date="2020-03" db="EMBL/GenBank/DDBJ databases">
        <title>Sphingomonas sp. nov., isolated from fish.</title>
        <authorList>
            <person name="Hyun D.-W."/>
            <person name="Bae J.-W."/>
        </authorList>
    </citation>
    <scope>NUCLEOTIDE SEQUENCE [LARGE SCALE GENOMIC DNA]</scope>
    <source>
        <strain evidence="4 5">HDW15B</strain>
    </source>
</reference>
<keyword evidence="5" id="KW-1185">Reference proteome</keyword>
<name>A0A6G7YQ47_9SPHN</name>
<dbReference type="EMBL" id="CP049869">
    <property type="protein sequence ID" value="QIK78863.1"/>
    <property type="molecule type" value="Genomic_DNA"/>
</dbReference>
<feature type="domain" description="Tetracyclin repressor-like C-terminal" evidence="3">
    <location>
        <begin position="3"/>
        <end position="81"/>
    </location>
</feature>
<evidence type="ECO:0000313" key="4">
    <source>
        <dbReference type="EMBL" id="QIK78863.1"/>
    </source>
</evidence>
<accession>A0A6G7YQ47</accession>
<keyword evidence="1" id="KW-0805">Transcription regulation</keyword>
<dbReference type="Gene3D" id="1.10.357.10">
    <property type="entry name" value="Tetracycline Repressor, domain 2"/>
    <property type="match status" value="1"/>
</dbReference>
<sequence length="89" mass="9885">MLVVAAEARARSGTDHTRSYFDGRMAQLSPMFDDAIARGELPSTVDREGLFTLAAGSIYFRLFIAARKVDNDFIHSLVDRVCSIFCVPK</sequence>
<gene>
    <name evidence="4" type="ORF">G7077_08110</name>
</gene>
<evidence type="ECO:0000256" key="1">
    <source>
        <dbReference type="ARBA" id="ARBA00023015"/>
    </source>
</evidence>